<evidence type="ECO:0000313" key="1">
    <source>
        <dbReference type="EMBL" id="CAB4153425.1"/>
    </source>
</evidence>
<sequence length="161" mass="15736">MANKIKLAGTTSNTFSVGLNGDGNITAAYYIGDGSQLTGITATATPAGSNTQVQYNDNGATGASANLTFNQTSSTLTVTNIVADGAGLTNIAGSNVSGNVGNALNAYSVAVANVVGIGNISTTNYNGNGTQVLAGNGAWIAQSGGGGGETDYTPTFLLGGM</sequence>
<dbReference type="EMBL" id="LR796593">
    <property type="protein sequence ID" value="CAB4153425.1"/>
    <property type="molecule type" value="Genomic_DNA"/>
</dbReference>
<reference evidence="1" key="1">
    <citation type="submission" date="2020-04" db="EMBL/GenBank/DDBJ databases">
        <authorList>
            <person name="Chiriac C."/>
            <person name="Salcher M."/>
            <person name="Ghai R."/>
            <person name="Kavagutti S V."/>
        </authorList>
    </citation>
    <scope>NUCLEOTIDE SEQUENCE</scope>
</reference>
<name>A0A6J5N1D8_9CAUD</name>
<proteinExistence type="predicted"/>
<accession>A0A6J5N1D8</accession>
<organism evidence="1">
    <name type="scientific">uncultured Caudovirales phage</name>
    <dbReference type="NCBI Taxonomy" id="2100421"/>
    <lineage>
        <taxon>Viruses</taxon>
        <taxon>Duplodnaviria</taxon>
        <taxon>Heunggongvirae</taxon>
        <taxon>Uroviricota</taxon>
        <taxon>Caudoviricetes</taxon>
        <taxon>Peduoviridae</taxon>
        <taxon>Maltschvirus</taxon>
        <taxon>Maltschvirus maltsch</taxon>
    </lineage>
</organism>
<gene>
    <name evidence="1" type="ORF">UFOVP623_34</name>
</gene>
<protein>
    <submittedName>
        <fullName evidence="1">Uncharacterized protein</fullName>
    </submittedName>
</protein>